<evidence type="ECO:0000313" key="2">
    <source>
        <dbReference type="Proteomes" id="UP000827872"/>
    </source>
</evidence>
<proteinExistence type="predicted"/>
<dbReference type="Proteomes" id="UP000827872">
    <property type="component" value="Linkage Group LG05"/>
</dbReference>
<sequence>MSAQRLRVFGLALGSRSGGLLWPRRHFRGSGRPFALRGDPPGGGRAMAGQLSSVTEVEIDPEGTFKYILVRVQQKGDEHRDIVRGTATAEFHNHIFEKVNPEMEKLGFVCKCLGGGKIDHNSKEKKIRVFGLSTGYGKADHAVTVELLKKTYKDYDISWSDDKK</sequence>
<keyword evidence="2" id="KW-1185">Reference proteome</keyword>
<gene>
    <name evidence="1" type="ORF">K3G42_007582</name>
</gene>
<organism evidence="1 2">
    <name type="scientific">Sphaerodactylus townsendi</name>
    <dbReference type="NCBI Taxonomy" id="933632"/>
    <lineage>
        <taxon>Eukaryota</taxon>
        <taxon>Metazoa</taxon>
        <taxon>Chordata</taxon>
        <taxon>Craniata</taxon>
        <taxon>Vertebrata</taxon>
        <taxon>Euteleostomi</taxon>
        <taxon>Lepidosauria</taxon>
        <taxon>Squamata</taxon>
        <taxon>Bifurcata</taxon>
        <taxon>Gekkota</taxon>
        <taxon>Sphaerodactylidae</taxon>
        <taxon>Sphaerodactylus</taxon>
    </lineage>
</organism>
<accession>A0ACB8F2I7</accession>
<reference evidence="1" key="1">
    <citation type="submission" date="2021-08" db="EMBL/GenBank/DDBJ databases">
        <title>The first chromosome-level gecko genome reveals the dynamic sex chromosomes of Neotropical dwarf geckos (Sphaerodactylidae: Sphaerodactylus).</title>
        <authorList>
            <person name="Pinto B.J."/>
            <person name="Keating S.E."/>
            <person name="Gamble T."/>
        </authorList>
    </citation>
    <scope>NUCLEOTIDE SEQUENCE</scope>
    <source>
        <strain evidence="1">TG3544</strain>
    </source>
</reference>
<evidence type="ECO:0000313" key="1">
    <source>
        <dbReference type="EMBL" id="KAH7999265.1"/>
    </source>
</evidence>
<protein>
    <submittedName>
        <fullName evidence="1">Uncharacterized protein</fullName>
    </submittedName>
</protein>
<comment type="caution">
    <text evidence="1">The sequence shown here is derived from an EMBL/GenBank/DDBJ whole genome shotgun (WGS) entry which is preliminary data.</text>
</comment>
<name>A0ACB8F2I7_9SAUR</name>
<dbReference type="EMBL" id="CM037618">
    <property type="protein sequence ID" value="KAH7999265.1"/>
    <property type="molecule type" value="Genomic_DNA"/>
</dbReference>